<sequence>MKMKTGKIRQLATACICALAASVGCTREAQLPGNGTGGPWSTTVKLSAPEAWEEDRLDGIFALRFDGGILQETVHPERAGQDGAYTFHTESLDGILYIFANASNTGLPDRMVPGESTEDDLRAVTAGTDEMTASGILMTGSTVPGSRSSVAMKRSVARLDLNVAETDVVVNEVKVTGLADKGYVMQPEKISVPGQASRPELSCSFADTPPGYGRSRLMYMAEQTAADAAVEVTAEFGGGTHRLRATLPGTIIRNNIYTVNVYGSGGGIAVTVSDGDWEDGGSTGSEAELKGVIDPEASVIPEGVTLNRGRDTVFVSHLPESFTLSVLAEPGAEVSAEGSVRGVEINVGAASRSGLTTAASVSVRSPLRFPGSASERMYLNIRKDGLLTGRIVLIFEPNPVKISGLLKLDEEGKCDFGRYVDGELARLSLPEGRILTVEFASGEAEWMKAVLPDEAGDSGPSREYRLLGGWKPNDPGADGRVQEGKVVISDEDGSDREEYTVSRLNWGLPVVKIGETWWCKYNLRGNVKSFSDQITCNIDPAADDRVAGLLASEPESVLLELMGDQYQGGNPDGLRLMHDGTAFYYEGMKASGQNFGTLDPESMAPDGYRIPDYEDYAFFSASDNYNIGGTGTRTFRNISGKEVTVTVTEREVSFLWNRYGTVAFYDFEHEGSHWVLYGLGHQWSTTAGDIARMNILLATHSGNGNSWNMEGYAMSDRPGQNWMKFTAHNSTKTRTIRCIKTPVEYIYK</sequence>
<evidence type="ECO:0000313" key="3">
    <source>
        <dbReference type="Proteomes" id="UP000823771"/>
    </source>
</evidence>
<evidence type="ECO:0000256" key="1">
    <source>
        <dbReference type="SAM" id="SignalP"/>
    </source>
</evidence>
<protein>
    <recommendedName>
        <fullName evidence="4">Fimbrillin family protein</fullName>
    </recommendedName>
</protein>
<comment type="caution">
    <text evidence="2">The sequence shown here is derived from an EMBL/GenBank/DDBJ whole genome shotgun (WGS) entry which is preliminary data.</text>
</comment>
<accession>A0A9D9ISQ2</accession>
<feature type="chain" id="PRO_5039677059" description="Fimbrillin family protein" evidence="1">
    <location>
        <begin position="21"/>
        <end position="748"/>
    </location>
</feature>
<gene>
    <name evidence="2" type="ORF">IAB80_03600</name>
</gene>
<reference evidence="2" key="2">
    <citation type="journal article" date="2021" name="PeerJ">
        <title>Extensive microbial diversity within the chicken gut microbiome revealed by metagenomics and culture.</title>
        <authorList>
            <person name="Gilroy R."/>
            <person name="Ravi A."/>
            <person name="Getino M."/>
            <person name="Pursley I."/>
            <person name="Horton D.L."/>
            <person name="Alikhan N.F."/>
            <person name="Baker D."/>
            <person name="Gharbi K."/>
            <person name="Hall N."/>
            <person name="Watson M."/>
            <person name="Adriaenssens E.M."/>
            <person name="Foster-Nyarko E."/>
            <person name="Jarju S."/>
            <person name="Secka A."/>
            <person name="Antonio M."/>
            <person name="Oren A."/>
            <person name="Chaudhuri R.R."/>
            <person name="La Ragione R."/>
            <person name="Hildebrand F."/>
            <person name="Pallen M.J."/>
        </authorList>
    </citation>
    <scope>NUCLEOTIDE SEQUENCE</scope>
    <source>
        <strain evidence="2">2478</strain>
    </source>
</reference>
<reference evidence="2" key="1">
    <citation type="submission" date="2020-10" db="EMBL/GenBank/DDBJ databases">
        <authorList>
            <person name="Gilroy R."/>
        </authorList>
    </citation>
    <scope>NUCLEOTIDE SEQUENCE</scope>
    <source>
        <strain evidence="2">2478</strain>
    </source>
</reference>
<name>A0A9D9ISQ2_9BACT</name>
<keyword evidence="1" id="KW-0732">Signal</keyword>
<dbReference type="Proteomes" id="UP000823771">
    <property type="component" value="Unassembled WGS sequence"/>
</dbReference>
<dbReference type="AlphaFoldDB" id="A0A9D9ISQ2"/>
<dbReference type="PROSITE" id="PS51257">
    <property type="entry name" value="PROKAR_LIPOPROTEIN"/>
    <property type="match status" value="1"/>
</dbReference>
<organism evidence="2 3">
    <name type="scientific">Candidatus Cryptobacteroides excrementipullorum</name>
    <dbReference type="NCBI Taxonomy" id="2840761"/>
    <lineage>
        <taxon>Bacteria</taxon>
        <taxon>Pseudomonadati</taxon>
        <taxon>Bacteroidota</taxon>
        <taxon>Bacteroidia</taxon>
        <taxon>Bacteroidales</taxon>
        <taxon>Candidatus Cryptobacteroides</taxon>
    </lineage>
</organism>
<evidence type="ECO:0000313" key="2">
    <source>
        <dbReference type="EMBL" id="MBO8477957.1"/>
    </source>
</evidence>
<evidence type="ECO:0008006" key="4">
    <source>
        <dbReference type="Google" id="ProtNLM"/>
    </source>
</evidence>
<dbReference type="EMBL" id="JADILZ010000030">
    <property type="protein sequence ID" value="MBO8477957.1"/>
    <property type="molecule type" value="Genomic_DNA"/>
</dbReference>
<proteinExistence type="predicted"/>
<feature type="signal peptide" evidence="1">
    <location>
        <begin position="1"/>
        <end position="20"/>
    </location>
</feature>